<evidence type="ECO:0000313" key="4">
    <source>
        <dbReference type="Proteomes" id="UP000692954"/>
    </source>
</evidence>
<dbReference type="CDD" id="cd02859">
    <property type="entry name" value="E_set_AMPKbeta_like_N"/>
    <property type="match status" value="1"/>
</dbReference>
<dbReference type="GO" id="GO:0005737">
    <property type="term" value="C:cytoplasm"/>
    <property type="evidence" value="ECO:0007669"/>
    <property type="project" value="TreeGrafter"/>
</dbReference>
<protein>
    <recommendedName>
        <fullName evidence="5">Association with the SNF1 complex (ASC) domain-containing protein</fullName>
    </recommendedName>
</protein>
<dbReference type="GO" id="GO:0031588">
    <property type="term" value="C:nucleotide-activated protein kinase complex"/>
    <property type="evidence" value="ECO:0007669"/>
    <property type="project" value="TreeGrafter"/>
</dbReference>
<dbReference type="Pfam" id="PF04739">
    <property type="entry name" value="AMPKBI"/>
    <property type="match status" value="1"/>
</dbReference>
<evidence type="ECO:0000259" key="1">
    <source>
        <dbReference type="Pfam" id="PF04739"/>
    </source>
</evidence>
<dbReference type="PANTHER" id="PTHR10343">
    <property type="entry name" value="5'-AMP-ACTIVATED PROTEIN KINASE , BETA SUBUNIT"/>
    <property type="match status" value="1"/>
</dbReference>
<feature type="domain" description="AMP-activated protein kinase glycogen-binding" evidence="2">
    <location>
        <begin position="47"/>
        <end position="128"/>
    </location>
</feature>
<accession>A0A8S1KLU2</accession>
<dbReference type="GO" id="GO:0005634">
    <property type="term" value="C:nucleus"/>
    <property type="evidence" value="ECO:0007669"/>
    <property type="project" value="TreeGrafter"/>
</dbReference>
<dbReference type="InterPro" id="IPR050827">
    <property type="entry name" value="CRP1_MDG1_kinase"/>
</dbReference>
<dbReference type="OrthoDB" id="531008at2759"/>
<name>A0A8S1KLU2_9CILI</name>
<feature type="domain" description="Association with the SNF1 complex (ASC)" evidence="1">
    <location>
        <begin position="169"/>
        <end position="274"/>
    </location>
</feature>
<dbReference type="Proteomes" id="UP000692954">
    <property type="component" value="Unassembled WGS sequence"/>
</dbReference>
<dbReference type="PANTHER" id="PTHR10343:SF84">
    <property type="entry name" value="5'-AMP-ACTIVATED PROTEIN KINASE SUBUNIT BETA-1"/>
    <property type="match status" value="1"/>
</dbReference>
<dbReference type="EMBL" id="CAJJDN010000009">
    <property type="protein sequence ID" value="CAD8055767.1"/>
    <property type="molecule type" value="Genomic_DNA"/>
</dbReference>
<dbReference type="GO" id="GO:0007165">
    <property type="term" value="P:signal transduction"/>
    <property type="evidence" value="ECO:0007669"/>
    <property type="project" value="TreeGrafter"/>
</dbReference>
<sequence>MGSQSSKLVTETQRHEHAINYMNSGGSMSDKSAKSIKDIEQTQQEFVNTQFKWNFGGQKVFVAGTFSQWKTTHQLQRDKGGEFNIVIPLPKGIHHYKFIVDGDWRFSPDDPTTADEHGNINNVIDTTKVENKAKDFMESSQQFKPEKSPNDSVIQNQKQVIQDFNFNDKAPPVPPHLLKYYYIEEKEKKLNNMWNKDIRPQGQMELEDAKPSISQQEIFDHLIQIFSNVNSLSPPPHVNLNHLACLTTNKNSPFSVYALTHRFKAKHTTIKFYTHKYQENKQQLFVV</sequence>
<dbReference type="AlphaFoldDB" id="A0A8S1KLU2"/>
<reference evidence="3" key="1">
    <citation type="submission" date="2021-01" db="EMBL/GenBank/DDBJ databases">
        <authorList>
            <consortium name="Genoscope - CEA"/>
            <person name="William W."/>
        </authorList>
    </citation>
    <scope>NUCLEOTIDE SEQUENCE</scope>
</reference>
<organism evidence="3 4">
    <name type="scientific">Paramecium sonneborni</name>
    <dbReference type="NCBI Taxonomy" id="65129"/>
    <lineage>
        <taxon>Eukaryota</taxon>
        <taxon>Sar</taxon>
        <taxon>Alveolata</taxon>
        <taxon>Ciliophora</taxon>
        <taxon>Intramacronucleata</taxon>
        <taxon>Oligohymenophorea</taxon>
        <taxon>Peniculida</taxon>
        <taxon>Parameciidae</taxon>
        <taxon>Paramecium</taxon>
    </lineage>
</organism>
<evidence type="ECO:0008006" key="5">
    <source>
        <dbReference type="Google" id="ProtNLM"/>
    </source>
</evidence>
<dbReference type="InterPro" id="IPR006828">
    <property type="entry name" value="ASC_dom"/>
</dbReference>
<dbReference type="Pfam" id="PF16561">
    <property type="entry name" value="AMPK1_CBM"/>
    <property type="match status" value="1"/>
</dbReference>
<evidence type="ECO:0000259" key="2">
    <source>
        <dbReference type="Pfam" id="PF16561"/>
    </source>
</evidence>
<dbReference type="InterPro" id="IPR032640">
    <property type="entry name" value="AMPK1_CBM"/>
</dbReference>
<keyword evidence="4" id="KW-1185">Reference proteome</keyword>
<dbReference type="GO" id="GO:0019901">
    <property type="term" value="F:protein kinase binding"/>
    <property type="evidence" value="ECO:0007669"/>
    <property type="project" value="TreeGrafter"/>
</dbReference>
<comment type="caution">
    <text evidence="3">The sequence shown here is derived from an EMBL/GenBank/DDBJ whole genome shotgun (WGS) entry which is preliminary data.</text>
</comment>
<gene>
    <name evidence="3" type="ORF">PSON_ATCC_30995.1.T0090410</name>
</gene>
<evidence type="ECO:0000313" key="3">
    <source>
        <dbReference type="EMBL" id="CAD8055767.1"/>
    </source>
</evidence>
<proteinExistence type="predicted"/>